<dbReference type="InterPro" id="IPR036047">
    <property type="entry name" value="F-box-like_dom_sf"/>
</dbReference>
<proteinExistence type="predicted"/>
<evidence type="ECO:0000313" key="3">
    <source>
        <dbReference type="EMBL" id="GJN92837.1"/>
    </source>
</evidence>
<keyword evidence="4" id="KW-1185">Reference proteome</keyword>
<comment type="caution">
    <text evidence="3">The sequence shown here is derived from an EMBL/GenBank/DDBJ whole genome shotgun (WGS) entry which is preliminary data.</text>
</comment>
<dbReference type="EMBL" id="BQKY01000012">
    <property type="protein sequence ID" value="GJN92837.1"/>
    <property type="molecule type" value="Genomic_DNA"/>
</dbReference>
<evidence type="ECO:0000313" key="4">
    <source>
        <dbReference type="Proteomes" id="UP001342314"/>
    </source>
</evidence>
<feature type="region of interest" description="Disordered" evidence="1">
    <location>
        <begin position="1"/>
        <end position="37"/>
    </location>
</feature>
<gene>
    <name evidence="3" type="ORF">Rhopal_005875-T1</name>
</gene>
<feature type="compositionally biased region" description="Low complexity" evidence="1">
    <location>
        <begin position="21"/>
        <end position="33"/>
    </location>
</feature>
<evidence type="ECO:0000256" key="1">
    <source>
        <dbReference type="SAM" id="MobiDB-lite"/>
    </source>
</evidence>
<evidence type="ECO:0000259" key="2">
    <source>
        <dbReference type="PROSITE" id="PS50181"/>
    </source>
</evidence>
<dbReference type="PROSITE" id="PS50181">
    <property type="entry name" value="FBOX"/>
    <property type="match status" value="1"/>
</dbReference>
<dbReference type="Proteomes" id="UP001342314">
    <property type="component" value="Unassembled WGS sequence"/>
</dbReference>
<dbReference type="InterPro" id="IPR001810">
    <property type="entry name" value="F-box_dom"/>
</dbReference>
<accession>A0AAV5GTK8</accession>
<dbReference type="SUPFAM" id="SSF81383">
    <property type="entry name" value="F-box domain"/>
    <property type="match status" value="1"/>
</dbReference>
<feature type="domain" description="F-box" evidence="2">
    <location>
        <begin position="49"/>
        <end position="99"/>
    </location>
</feature>
<dbReference type="AlphaFoldDB" id="A0AAV5GTK8"/>
<sequence>MSEADSDNASFHSSSHEGRDSSSGSRSASPASDPARRGGRSYAWVLATLPKPTELPIEIWWMVLDHLDYRGLHKAQLLCKQVQTLIQDERFDAILFREPPSKGKLPSNMQVAIHPLLQSVSCIFTGSDAITWADMAKDNWTRTAFEYPAVDEFATSPSCDIVNLHVNTAKTVPVTDRNGVKVRRVLQRLGKHWSSKPTRFVAEQLAAQEGVDPDKTTWLLALGDHNGWAGWKEAFTENEGMAVELHASWFDS</sequence>
<organism evidence="3 4">
    <name type="scientific">Rhodotorula paludigena</name>
    <dbReference type="NCBI Taxonomy" id="86838"/>
    <lineage>
        <taxon>Eukaryota</taxon>
        <taxon>Fungi</taxon>
        <taxon>Dikarya</taxon>
        <taxon>Basidiomycota</taxon>
        <taxon>Pucciniomycotina</taxon>
        <taxon>Microbotryomycetes</taxon>
        <taxon>Sporidiobolales</taxon>
        <taxon>Sporidiobolaceae</taxon>
        <taxon>Rhodotorula</taxon>
    </lineage>
</organism>
<name>A0AAV5GTK8_9BASI</name>
<dbReference type="Pfam" id="PF00646">
    <property type="entry name" value="F-box"/>
    <property type="match status" value="1"/>
</dbReference>
<protein>
    <recommendedName>
        <fullName evidence="2">F-box domain-containing protein</fullName>
    </recommendedName>
</protein>
<reference evidence="3 4" key="1">
    <citation type="submission" date="2021-12" db="EMBL/GenBank/DDBJ databases">
        <title>High titer production of polyol ester of fatty acids by Rhodotorula paludigena BS15 towards product separation-free biomass refinery.</title>
        <authorList>
            <person name="Mano J."/>
            <person name="Ono H."/>
            <person name="Tanaka T."/>
            <person name="Naito K."/>
            <person name="Sushida H."/>
            <person name="Ike M."/>
            <person name="Tokuyasu K."/>
            <person name="Kitaoka M."/>
        </authorList>
    </citation>
    <scope>NUCLEOTIDE SEQUENCE [LARGE SCALE GENOMIC DNA]</scope>
    <source>
        <strain evidence="3 4">BS15</strain>
    </source>
</reference>